<evidence type="ECO:0000313" key="3">
    <source>
        <dbReference type="EMBL" id="MBD8500536.1"/>
    </source>
</evidence>
<protein>
    <recommendedName>
        <fullName evidence="2">Bacterial spore germination immunoglobulin-like domain-containing protein</fullName>
    </recommendedName>
</protein>
<comment type="caution">
    <text evidence="3">The sequence shown here is derived from an EMBL/GenBank/DDBJ whole genome shotgun (WGS) entry which is preliminary data.</text>
</comment>
<feature type="domain" description="Bacterial spore germination immunoglobulin-like" evidence="2">
    <location>
        <begin position="295"/>
        <end position="368"/>
    </location>
</feature>
<accession>A0ABR9B2E0</accession>
<dbReference type="Pfam" id="PF10648">
    <property type="entry name" value="Gmad2"/>
    <property type="match status" value="4"/>
</dbReference>
<dbReference type="Proteomes" id="UP000634529">
    <property type="component" value="Unassembled WGS sequence"/>
</dbReference>
<reference evidence="3 4" key="1">
    <citation type="submission" date="2020-09" db="EMBL/GenBank/DDBJ databases">
        <title>Paenibacillus sp. CAU 1523 isolated from sand of Haeundae Beach.</title>
        <authorList>
            <person name="Kim W."/>
        </authorList>
    </citation>
    <scope>NUCLEOTIDE SEQUENCE [LARGE SCALE GENOMIC DNA]</scope>
    <source>
        <strain evidence="3 4">CAU 1523</strain>
    </source>
</reference>
<dbReference type="InterPro" id="IPR018911">
    <property type="entry name" value="Gmad2_Ig-like_dom"/>
</dbReference>
<gene>
    <name evidence="3" type="ORF">IFO66_19810</name>
</gene>
<name>A0ABR9B2E0_9BACL</name>
<feature type="chain" id="PRO_5045718618" description="Bacterial spore germination immunoglobulin-like domain-containing protein" evidence="1">
    <location>
        <begin position="29"/>
        <end position="483"/>
    </location>
</feature>
<sequence length="483" mass="52403">MKTKTIAIVTASILAGSSLLGYVGTTFAGKQQQPSPQTKQEVKVPNVKVQKPQKPQQEKTYANNAFRNIGDVKLSEQYVIKGEARVFEGNYNYVVKQGNKVIAKGFGTASKGGPEWGTFSQTITVPVNKLNSKQPLTVELFEVDMESGKQVRKVIVDLNGKGKVKQNDAFRGVKVVSANVQVAIKGEAQVHEATYNYAVKQGKNVIAKGFGTASIGAPEWGQVNQTISIPKSKVFGKEPLTLELFEVDMESGKAVNKLVLPIAKEAGAHKEVLKPNKDKVVKNDAFRNMGEVKLSEQYVIKGEGRLFEGNYNYVVKQGNKVIAKGFGTASKGGPEWGTFSQTITVPVSKTAKKQPLTVELFEVDMESGKQVNKVVVDLNGKGKVKQNDAFRGVKVASAKLQAAVKGEARVFEGTYHYAVKQGKTTIAQGYGTATIGAPEWGKLNQTISMDKSKVSGKQPLTLELFEMDMESGKATNKLVLPIR</sequence>
<evidence type="ECO:0000313" key="4">
    <source>
        <dbReference type="Proteomes" id="UP000634529"/>
    </source>
</evidence>
<feature type="domain" description="Bacterial spore germination immunoglobulin-like" evidence="2">
    <location>
        <begin position="180"/>
        <end position="252"/>
    </location>
</feature>
<keyword evidence="1" id="KW-0732">Signal</keyword>
<dbReference type="EMBL" id="JACYTN010000024">
    <property type="protein sequence ID" value="MBD8500536.1"/>
    <property type="molecule type" value="Genomic_DNA"/>
</dbReference>
<feature type="domain" description="Bacterial spore germination immunoglobulin-like" evidence="2">
    <location>
        <begin position="401"/>
        <end position="472"/>
    </location>
</feature>
<feature type="domain" description="Bacterial spore germination immunoglobulin-like" evidence="2">
    <location>
        <begin position="75"/>
        <end position="148"/>
    </location>
</feature>
<evidence type="ECO:0000256" key="1">
    <source>
        <dbReference type="SAM" id="SignalP"/>
    </source>
</evidence>
<keyword evidence="4" id="KW-1185">Reference proteome</keyword>
<organism evidence="3 4">
    <name type="scientific">Paenibacillus arenosi</name>
    <dbReference type="NCBI Taxonomy" id="2774142"/>
    <lineage>
        <taxon>Bacteria</taxon>
        <taxon>Bacillati</taxon>
        <taxon>Bacillota</taxon>
        <taxon>Bacilli</taxon>
        <taxon>Bacillales</taxon>
        <taxon>Paenibacillaceae</taxon>
        <taxon>Paenibacillus</taxon>
    </lineage>
</organism>
<proteinExistence type="predicted"/>
<evidence type="ECO:0000259" key="2">
    <source>
        <dbReference type="Pfam" id="PF10648"/>
    </source>
</evidence>
<feature type="signal peptide" evidence="1">
    <location>
        <begin position="1"/>
        <end position="28"/>
    </location>
</feature>
<dbReference type="RefSeq" id="WP_192026820.1">
    <property type="nucleotide sequence ID" value="NZ_JACYTN010000024.1"/>
</dbReference>